<feature type="region of interest" description="Disordered" evidence="1">
    <location>
        <begin position="1"/>
        <end position="28"/>
    </location>
</feature>
<proteinExistence type="predicted"/>
<dbReference type="EMBL" id="MCGE01000016">
    <property type="protein sequence ID" value="ORZ13513.1"/>
    <property type="molecule type" value="Genomic_DNA"/>
</dbReference>
<dbReference type="Proteomes" id="UP000193560">
    <property type="component" value="Unassembled WGS sequence"/>
</dbReference>
<evidence type="ECO:0000313" key="3">
    <source>
        <dbReference type="Proteomes" id="UP000193560"/>
    </source>
</evidence>
<gene>
    <name evidence="2" type="ORF">BCR42DRAFT_452856</name>
</gene>
<dbReference type="OrthoDB" id="413653at2759"/>
<organism evidence="2 3">
    <name type="scientific">Absidia repens</name>
    <dbReference type="NCBI Taxonomy" id="90262"/>
    <lineage>
        <taxon>Eukaryota</taxon>
        <taxon>Fungi</taxon>
        <taxon>Fungi incertae sedis</taxon>
        <taxon>Mucoromycota</taxon>
        <taxon>Mucoromycotina</taxon>
        <taxon>Mucoromycetes</taxon>
        <taxon>Mucorales</taxon>
        <taxon>Cunninghamellaceae</taxon>
        <taxon>Absidia</taxon>
    </lineage>
</organism>
<dbReference type="STRING" id="90262.A0A1X2IBN5"/>
<name>A0A1X2IBN5_9FUNG</name>
<comment type="caution">
    <text evidence="2">The sequence shown here is derived from an EMBL/GenBank/DDBJ whole genome shotgun (WGS) entry which is preliminary data.</text>
</comment>
<feature type="compositionally biased region" description="Basic residues" evidence="1">
    <location>
        <begin position="116"/>
        <end position="126"/>
    </location>
</feature>
<accession>A0A1X2IBN5</accession>
<dbReference type="AlphaFoldDB" id="A0A1X2IBN5"/>
<sequence>MSRTPLPVENPPKSLTIEPYSKQNRHWPSSGPTILAQFDDDTIVVYVETSKLVAAHAVKKQHGFHSEFEPLRVYTSFIRSQAQFEWNSKFDPLEKLKYQQEILRIRQQQEEELANRFKKKKKKRNRAKDDNDNGDNDDNADKDILNDYPQQRHTLAVRIRRSTFDQWIETASLEDSDDLLNAGDDFDVEGDYIGWRFGQMDSDSWQPWWFGRYHNDVVYRWVNDTYPVLPLNGVAPHQRLARKSLELFLFLSIEDITPFVNEIRARLTNHKQGNVKDIWSPSERPYIPSTDRILE</sequence>
<reference evidence="2 3" key="1">
    <citation type="submission" date="2016-07" db="EMBL/GenBank/DDBJ databases">
        <title>Pervasive Adenine N6-methylation of Active Genes in Fungi.</title>
        <authorList>
            <consortium name="DOE Joint Genome Institute"/>
            <person name="Mondo S.J."/>
            <person name="Dannebaum R.O."/>
            <person name="Kuo R.C."/>
            <person name="Labutti K."/>
            <person name="Haridas S."/>
            <person name="Kuo A."/>
            <person name="Salamov A."/>
            <person name="Ahrendt S.R."/>
            <person name="Lipzen A."/>
            <person name="Sullivan W."/>
            <person name="Andreopoulos W.B."/>
            <person name="Clum A."/>
            <person name="Lindquist E."/>
            <person name="Daum C."/>
            <person name="Ramamoorthy G.K."/>
            <person name="Gryganskyi A."/>
            <person name="Culley D."/>
            <person name="Magnuson J.K."/>
            <person name="James T.Y."/>
            <person name="O'Malley M.A."/>
            <person name="Stajich J.E."/>
            <person name="Spatafora J.W."/>
            <person name="Visel A."/>
            <person name="Grigoriev I.V."/>
        </authorList>
    </citation>
    <scope>NUCLEOTIDE SEQUENCE [LARGE SCALE GENOMIC DNA]</scope>
    <source>
        <strain evidence="2 3">NRRL 1336</strain>
    </source>
</reference>
<feature type="region of interest" description="Disordered" evidence="1">
    <location>
        <begin position="116"/>
        <end position="146"/>
    </location>
</feature>
<evidence type="ECO:0000256" key="1">
    <source>
        <dbReference type="SAM" id="MobiDB-lite"/>
    </source>
</evidence>
<evidence type="ECO:0000313" key="2">
    <source>
        <dbReference type="EMBL" id="ORZ13513.1"/>
    </source>
</evidence>
<keyword evidence="3" id="KW-1185">Reference proteome</keyword>
<protein>
    <submittedName>
        <fullName evidence="2">Uncharacterized protein</fullName>
    </submittedName>
</protein>